<feature type="region of interest" description="Disordered" evidence="1">
    <location>
        <begin position="216"/>
        <end position="273"/>
    </location>
</feature>
<dbReference type="AlphaFoldDB" id="X6MFZ1"/>
<feature type="compositionally biased region" description="Low complexity" evidence="1">
    <location>
        <begin position="257"/>
        <end position="273"/>
    </location>
</feature>
<protein>
    <submittedName>
        <fullName evidence="2">Uncharacterized protein</fullName>
    </submittedName>
</protein>
<sequence>MACSTSPTTAAIVPMMESIESTVVISGIDRMHSTLTPERQSHDTICRQSLLSKTSELSELDNDDLLAVFDHNSNGEDKSQPSSMNATKEEESDQSVHINIDTNATINVNVNVNTNANVNASDYKDLNAVQSRTSIEHKDWNTTMYEKQEKEALATTMTSQRATTTRMRRTIINDKNEDGPFDIEEVELSQEDVFTLTNDSQDNGDANMDEQHMSITTTTRKEEKQQQQRRQMRLPHSKQRRRWWARPNQHRQRWKITPATMTSPTSTTPKKES</sequence>
<comment type="caution">
    <text evidence="2">The sequence shown here is derived from an EMBL/GenBank/DDBJ whole genome shotgun (WGS) entry which is preliminary data.</text>
</comment>
<evidence type="ECO:0000256" key="1">
    <source>
        <dbReference type="SAM" id="MobiDB-lite"/>
    </source>
</evidence>
<accession>X6MFZ1</accession>
<proteinExistence type="predicted"/>
<feature type="compositionally biased region" description="Basic residues" evidence="1">
    <location>
        <begin position="230"/>
        <end position="254"/>
    </location>
</feature>
<evidence type="ECO:0000313" key="2">
    <source>
        <dbReference type="EMBL" id="ETO12337.1"/>
    </source>
</evidence>
<dbReference type="EMBL" id="ASPP01021512">
    <property type="protein sequence ID" value="ETO12337.1"/>
    <property type="molecule type" value="Genomic_DNA"/>
</dbReference>
<organism evidence="2 3">
    <name type="scientific">Reticulomyxa filosa</name>
    <dbReference type="NCBI Taxonomy" id="46433"/>
    <lineage>
        <taxon>Eukaryota</taxon>
        <taxon>Sar</taxon>
        <taxon>Rhizaria</taxon>
        <taxon>Retaria</taxon>
        <taxon>Foraminifera</taxon>
        <taxon>Monothalamids</taxon>
        <taxon>Reticulomyxidae</taxon>
        <taxon>Reticulomyxa</taxon>
    </lineage>
</organism>
<reference evidence="2 3" key="1">
    <citation type="journal article" date="2013" name="Curr. Biol.">
        <title>The Genome of the Foraminiferan Reticulomyxa filosa.</title>
        <authorList>
            <person name="Glockner G."/>
            <person name="Hulsmann N."/>
            <person name="Schleicher M."/>
            <person name="Noegel A.A."/>
            <person name="Eichinger L."/>
            <person name="Gallinger C."/>
            <person name="Pawlowski J."/>
            <person name="Sierra R."/>
            <person name="Euteneuer U."/>
            <person name="Pillet L."/>
            <person name="Moustafa A."/>
            <person name="Platzer M."/>
            <person name="Groth M."/>
            <person name="Szafranski K."/>
            <person name="Schliwa M."/>
        </authorList>
    </citation>
    <scope>NUCLEOTIDE SEQUENCE [LARGE SCALE GENOMIC DNA]</scope>
</reference>
<gene>
    <name evidence="2" type="ORF">RFI_25039</name>
</gene>
<dbReference type="Proteomes" id="UP000023152">
    <property type="component" value="Unassembled WGS sequence"/>
</dbReference>
<keyword evidence="3" id="KW-1185">Reference proteome</keyword>
<evidence type="ECO:0000313" key="3">
    <source>
        <dbReference type="Proteomes" id="UP000023152"/>
    </source>
</evidence>
<feature type="region of interest" description="Disordered" evidence="1">
    <location>
        <begin position="72"/>
        <end position="94"/>
    </location>
</feature>
<name>X6MFZ1_RETFI</name>